<evidence type="ECO:0000313" key="2">
    <source>
        <dbReference type="Proteomes" id="UP001144341"/>
    </source>
</evidence>
<dbReference type="SUPFAM" id="SSF55144">
    <property type="entry name" value="LigT-like"/>
    <property type="match status" value="1"/>
</dbReference>
<dbReference type="RefSeq" id="WP_269414388.1">
    <property type="nucleotide sequence ID" value="NZ_JAPWGL010000001.1"/>
</dbReference>
<dbReference type="Gene3D" id="3.90.1140.10">
    <property type="entry name" value="Cyclic phosphodiesterase"/>
    <property type="match status" value="1"/>
</dbReference>
<comment type="caution">
    <text evidence="1">The sequence shown here is derived from an EMBL/GenBank/DDBJ whole genome shotgun (WGS) entry which is preliminary data.</text>
</comment>
<evidence type="ECO:0000313" key="1">
    <source>
        <dbReference type="EMBL" id="MCZ4222588.1"/>
    </source>
</evidence>
<dbReference type="Proteomes" id="UP001144341">
    <property type="component" value="Unassembled WGS sequence"/>
</dbReference>
<keyword evidence="2" id="KW-1185">Reference proteome</keyword>
<protein>
    <submittedName>
        <fullName evidence="1">2'-5' RNA ligase family protein</fullName>
    </submittedName>
</protein>
<dbReference type="Pfam" id="PF13563">
    <property type="entry name" value="2_5_RNA_ligase2"/>
    <property type="match status" value="1"/>
</dbReference>
<dbReference type="EMBL" id="JAPWGL010000001">
    <property type="protein sequence ID" value="MCZ4222588.1"/>
    <property type="molecule type" value="Genomic_DNA"/>
</dbReference>
<dbReference type="InterPro" id="IPR009097">
    <property type="entry name" value="Cyclic_Pdiesterase"/>
</dbReference>
<dbReference type="GO" id="GO:0016874">
    <property type="term" value="F:ligase activity"/>
    <property type="evidence" value="ECO:0007669"/>
    <property type="project" value="UniProtKB-KW"/>
</dbReference>
<accession>A0ABT4KUJ7</accession>
<keyword evidence="1" id="KW-0436">Ligase</keyword>
<reference evidence="1" key="1">
    <citation type="submission" date="2022-12" db="EMBL/GenBank/DDBJ databases">
        <title>Genome sequence of SJ11.</title>
        <authorList>
            <person name="Woo H."/>
        </authorList>
    </citation>
    <scope>NUCLEOTIDE SEQUENCE</scope>
    <source>
        <strain evidence="1">SJ11</strain>
    </source>
</reference>
<name>A0ABT4KUJ7_9SPHI</name>
<sequence length="170" mass="19647">MNTPAPLILTLRIDEENQFFFNQQRLRYFPPSKNVLQAHLTLFHQLPDDFKTYDILERLESQVFNLSVTGLIHLGHGVGYRIESAELHALRAKLSGYFSTVLIPQDKQGFRPHITIQNKVSPAEASQLFQECSAAFTPMLIEAQGLDLWRYLNGPWEHIAFYPFQQTMNL</sequence>
<proteinExistence type="predicted"/>
<organism evidence="1 2">
    <name type="scientific">Pedobacter rhodius</name>
    <dbReference type="NCBI Taxonomy" id="3004098"/>
    <lineage>
        <taxon>Bacteria</taxon>
        <taxon>Pseudomonadati</taxon>
        <taxon>Bacteroidota</taxon>
        <taxon>Sphingobacteriia</taxon>
        <taxon>Sphingobacteriales</taxon>
        <taxon>Sphingobacteriaceae</taxon>
        <taxon>Pedobacter</taxon>
    </lineage>
</organism>
<gene>
    <name evidence="1" type="ORF">O0931_04690</name>
</gene>